<dbReference type="RefSeq" id="WP_179925447.1">
    <property type="nucleotide sequence ID" value="NZ_JACBXX010000132.1"/>
</dbReference>
<comment type="caution">
    <text evidence="2">The sequence shown here is derived from an EMBL/GenBank/DDBJ whole genome shotgun (WGS) entry which is preliminary data.</text>
</comment>
<dbReference type="GO" id="GO:0003676">
    <property type="term" value="F:nucleic acid binding"/>
    <property type="evidence" value="ECO:0007669"/>
    <property type="project" value="InterPro"/>
</dbReference>
<sequence>MDETGIDTYLYRSRARAPKGEKVYAQVSGRRFERISIVSGQVGNQFIAPMVYKGSMISDFFVKWFKESSVPSLDRPHLIVMDNASFHPKKMLDQLSISNGHIFLPFPPYSPELNPIEKSWANLKKAVAEYLREGRSIIDAIVYYFEVK</sequence>
<dbReference type="PANTHER" id="PTHR46564:SF1">
    <property type="entry name" value="TRANSPOSASE"/>
    <property type="match status" value="1"/>
</dbReference>
<dbReference type="Gene3D" id="3.30.420.10">
    <property type="entry name" value="Ribonuclease H-like superfamily/Ribonuclease H"/>
    <property type="match status" value="1"/>
</dbReference>
<organism evidence="2 3">
    <name type="scientific">Streptococcus danieliae</name>
    <dbReference type="NCBI Taxonomy" id="747656"/>
    <lineage>
        <taxon>Bacteria</taxon>
        <taxon>Bacillati</taxon>
        <taxon>Bacillota</taxon>
        <taxon>Bacilli</taxon>
        <taxon>Lactobacillales</taxon>
        <taxon>Streptococcaceae</taxon>
        <taxon>Streptococcus</taxon>
    </lineage>
</organism>
<dbReference type="Pfam" id="PF13358">
    <property type="entry name" value="DDE_3"/>
    <property type="match status" value="1"/>
</dbReference>
<gene>
    <name evidence="2" type="ORF">HZY94_06025</name>
</gene>
<dbReference type="Proteomes" id="UP000589521">
    <property type="component" value="Unassembled WGS sequence"/>
</dbReference>
<protein>
    <submittedName>
        <fullName evidence="2">Transposase</fullName>
    </submittedName>
</protein>
<dbReference type="AlphaFoldDB" id="A0A7Z0M772"/>
<dbReference type="PANTHER" id="PTHR46564">
    <property type="entry name" value="TRANSPOSASE"/>
    <property type="match status" value="1"/>
</dbReference>
<dbReference type="EMBL" id="JACBXX010000132">
    <property type="protein sequence ID" value="NYS96735.1"/>
    <property type="molecule type" value="Genomic_DNA"/>
</dbReference>
<proteinExistence type="predicted"/>
<dbReference type="InterPro" id="IPR038717">
    <property type="entry name" value="Tc1-like_DDE_dom"/>
</dbReference>
<evidence type="ECO:0000259" key="1">
    <source>
        <dbReference type="Pfam" id="PF13358"/>
    </source>
</evidence>
<accession>A0A7Z0M772</accession>
<reference evidence="2 3" key="1">
    <citation type="submission" date="2020-07" db="EMBL/GenBank/DDBJ databases">
        <title>MOT database genomes.</title>
        <authorList>
            <person name="Joseph S."/>
            <person name="Aduse-Opoku J."/>
            <person name="Hashim A."/>
            <person name="Wade W."/>
            <person name="Curtis M."/>
        </authorList>
    </citation>
    <scope>NUCLEOTIDE SEQUENCE [LARGE SCALE GENOMIC DNA]</scope>
    <source>
        <strain evidence="2 3">STR</strain>
    </source>
</reference>
<feature type="domain" description="Tc1-like transposase DDE" evidence="1">
    <location>
        <begin position="1"/>
        <end position="129"/>
    </location>
</feature>
<dbReference type="InterPro" id="IPR036397">
    <property type="entry name" value="RNaseH_sf"/>
</dbReference>
<evidence type="ECO:0000313" key="3">
    <source>
        <dbReference type="Proteomes" id="UP000589521"/>
    </source>
</evidence>
<evidence type="ECO:0000313" key="2">
    <source>
        <dbReference type="EMBL" id="NYS96735.1"/>
    </source>
</evidence>
<name>A0A7Z0M772_9STRE</name>